<comment type="caution">
    <text evidence="2">The sequence shown here is derived from an EMBL/GenBank/DDBJ whole genome shotgun (WGS) entry which is preliminary data.</text>
</comment>
<proteinExistence type="predicted"/>
<accession>A0AA38IIP2</accession>
<evidence type="ECO:0000256" key="1">
    <source>
        <dbReference type="SAM" id="MobiDB-lite"/>
    </source>
</evidence>
<gene>
    <name evidence="2" type="ORF">Zmor_013495</name>
</gene>
<dbReference type="AlphaFoldDB" id="A0AA38IIP2"/>
<dbReference type="Proteomes" id="UP001168821">
    <property type="component" value="Unassembled WGS sequence"/>
</dbReference>
<dbReference type="EMBL" id="JALNTZ010000004">
    <property type="protein sequence ID" value="KAJ3654299.1"/>
    <property type="molecule type" value="Genomic_DNA"/>
</dbReference>
<name>A0AA38IIP2_9CUCU</name>
<keyword evidence="3" id="KW-1185">Reference proteome</keyword>
<evidence type="ECO:0000313" key="2">
    <source>
        <dbReference type="EMBL" id="KAJ3654299.1"/>
    </source>
</evidence>
<organism evidence="2 3">
    <name type="scientific">Zophobas morio</name>
    <dbReference type="NCBI Taxonomy" id="2755281"/>
    <lineage>
        <taxon>Eukaryota</taxon>
        <taxon>Metazoa</taxon>
        <taxon>Ecdysozoa</taxon>
        <taxon>Arthropoda</taxon>
        <taxon>Hexapoda</taxon>
        <taxon>Insecta</taxon>
        <taxon>Pterygota</taxon>
        <taxon>Neoptera</taxon>
        <taxon>Endopterygota</taxon>
        <taxon>Coleoptera</taxon>
        <taxon>Polyphaga</taxon>
        <taxon>Cucujiformia</taxon>
        <taxon>Tenebrionidae</taxon>
        <taxon>Zophobas</taxon>
    </lineage>
</organism>
<feature type="region of interest" description="Disordered" evidence="1">
    <location>
        <begin position="25"/>
        <end position="46"/>
    </location>
</feature>
<evidence type="ECO:0000313" key="3">
    <source>
        <dbReference type="Proteomes" id="UP001168821"/>
    </source>
</evidence>
<sequence length="110" mass="12240">MERERDKNYNTRLLNVEGTFFTSEGQYNIGQRPPLRSTPGESRNSRKCPTCAFSVTSLISSQPSNYASTDRLRNGKTKKVHITTTHIQIRLPVLPTMGVAAVQQSHSSGC</sequence>
<protein>
    <submittedName>
        <fullName evidence="2">Uncharacterized protein</fullName>
    </submittedName>
</protein>
<reference evidence="2" key="1">
    <citation type="journal article" date="2023" name="G3 (Bethesda)">
        <title>Whole genome assemblies of Zophobas morio and Tenebrio molitor.</title>
        <authorList>
            <person name="Kaur S."/>
            <person name="Stinson S.A."/>
            <person name="diCenzo G.C."/>
        </authorList>
    </citation>
    <scope>NUCLEOTIDE SEQUENCE</scope>
    <source>
        <strain evidence="2">QUZm001</strain>
    </source>
</reference>